<accession>A0AAW1WZ95</accession>
<protein>
    <submittedName>
        <fullName evidence="2">Uncharacterized protein</fullName>
    </submittedName>
</protein>
<dbReference type="EMBL" id="JBEDUW010000005">
    <property type="protein sequence ID" value="KAK9928757.1"/>
    <property type="molecule type" value="Genomic_DNA"/>
</dbReference>
<keyword evidence="3" id="KW-1185">Reference proteome</keyword>
<dbReference type="Proteomes" id="UP001457282">
    <property type="component" value="Unassembled WGS sequence"/>
</dbReference>
<name>A0AAW1WZ95_RUBAR</name>
<comment type="caution">
    <text evidence="2">The sequence shown here is derived from an EMBL/GenBank/DDBJ whole genome shotgun (WGS) entry which is preliminary data.</text>
</comment>
<gene>
    <name evidence="2" type="ORF">M0R45_025877</name>
</gene>
<evidence type="ECO:0000313" key="3">
    <source>
        <dbReference type="Proteomes" id="UP001457282"/>
    </source>
</evidence>
<evidence type="ECO:0000313" key="2">
    <source>
        <dbReference type="EMBL" id="KAK9928757.1"/>
    </source>
</evidence>
<evidence type="ECO:0000256" key="1">
    <source>
        <dbReference type="SAM" id="MobiDB-lite"/>
    </source>
</evidence>
<proteinExistence type="predicted"/>
<dbReference type="AlphaFoldDB" id="A0AAW1WZ95"/>
<reference evidence="2 3" key="1">
    <citation type="journal article" date="2023" name="G3 (Bethesda)">
        <title>A chromosome-length genome assembly and annotation of blackberry (Rubus argutus, cv. 'Hillquist').</title>
        <authorList>
            <person name="Bruna T."/>
            <person name="Aryal R."/>
            <person name="Dudchenko O."/>
            <person name="Sargent D.J."/>
            <person name="Mead D."/>
            <person name="Buti M."/>
            <person name="Cavallini A."/>
            <person name="Hytonen T."/>
            <person name="Andres J."/>
            <person name="Pham M."/>
            <person name="Weisz D."/>
            <person name="Mascagni F."/>
            <person name="Usai G."/>
            <person name="Natali L."/>
            <person name="Bassil N."/>
            <person name="Fernandez G.E."/>
            <person name="Lomsadze A."/>
            <person name="Armour M."/>
            <person name="Olukolu B."/>
            <person name="Poorten T."/>
            <person name="Britton C."/>
            <person name="Davik J."/>
            <person name="Ashrafi H."/>
            <person name="Aiden E.L."/>
            <person name="Borodovsky M."/>
            <person name="Worthington M."/>
        </authorList>
    </citation>
    <scope>NUCLEOTIDE SEQUENCE [LARGE SCALE GENOMIC DNA]</scope>
    <source>
        <strain evidence="2">PI 553951</strain>
    </source>
</reference>
<feature type="region of interest" description="Disordered" evidence="1">
    <location>
        <begin position="114"/>
        <end position="150"/>
    </location>
</feature>
<sequence length="150" mass="16913">MPDKDDHIYFWFPLLTGLSELNFNLRMQVIFRQSKQHCGKDNKREFELGEGSAGVKSATWDQIGSPVVVRGQRARFDDESSGDGEDGLWRARRGLVVKRRRRIAAVGWASKRRGVTVNGRQRRGSSDVVEKPHGSEKTGGCDGDGEQRRL</sequence>
<feature type="compositionally biased region" description="Basic and acidic residues" evidence="1">
    <location>
        <begin position="124"/>
        <end position="136"/>
    </location>
</feature>
<organism evidence="2 3">
    <name type="scientific">Rubus argutus</name>
    <name type="common">Southern blackberry</name>
    <dbReference type="NCBI Taxonomy" id="59490"/>
    <lineage>
        <taxon>Eukaryota</taxon>
        <taxon>Viridiplantae</taxon>
        <taxon>Streptophyta</taxon>
        <taxon>Embryophyta</taxon>
        <taxon>Tracheophyta</taxon>
        <taxon>Spermatophyta</taxon>
        <taxon>Magnoliopsida</taxon>
        <taxon>eudicotyledons</taxon>
        <taxon>Gunneridae</taxon>
        <taxon>Pentapetalae</taxon>
        <taxon>rosids</taxon>
        <taxon>fabids</taxon>
        <taxon>Rosales</taxon>
        <taxon>Rosaceae</taxon>
        <taxon>Rosoideae</taxon>
        <taxon>Rosoideae incertae sedis</taxon>
        <taxon>Rubus</taxon>
    </lineage>
</organism>